<dbReference type="AlphaFoldDB" id="A0AAE6BHS2"/>
<evidence type="ECO:0000313" key="2">
    <source>
        <dbReference type="EMBL" id="QCL82824.1"/>
    </source>
</evidence>
<feature type="signal peptide" evidence="1">
    <location>
        <begin position="1"/>
        <end position="31"/>
    </location>
</feature>
<keyword evidence="2" id="KW-0614">Plasmid</keyword>
<keyword evidence="1" id="KW-0732">Signal</keyword>
<feature type="chain" id="PRO_5041992260" evidence="1">
    <location>
        <begin position="32"/>
        <end position="154"/>
    </location>
</feature>
<proteinExistence type="predicted"/>
<accession>A0AAE6BHS2</accession>
<gene>
    <name evidence="2" type="ORF">CFBP5877_27400</name>
</gene>
<dbReference type="Proteomes" id="UP000298579">
    <property type="component" value="Plasmid pAtCFBP5877b"/>
</dbReference>
<name>A0AAE6BHS2_AGRTU</name>
<sequence length="154" mass="16559">MVPSRPKKILRLRKGSRHVVALLLADGTVPAAPFWSEAQAASAYGLAFSQWSSLPTEVFAEIHLDTIPPEISIFARSTRRGRVEGAILWTKDGIFPKILGSVADAIIAAGIFVATGQTGITTASKQLCRGVIPAHFNSDEARDKIAFCLDRSSL</sequence>
<dbReference type="EMBL" id="CP039900">
    <property type="protein sequence ID" value="QCL82824.1"/>
    <property type="molecule type" value="Genomic_DNA"/>
</dbReference>
<organism evidence="2 3">
    <name type="scientific">Agrobacterium tumefaciens</name>
    <dbReference type="NCBI Taxonomy" id="358"/>
    <lineage>
        <taxon>Bacteria</taxon>
        <taxon>Pseudomonadati</taxon>
        <taxon>Pseudomonadota</taxon>
        <taxon>Alphaproteobacteria</taxon>
        <taxon>Hyphomicrobiales</taxon>
        <taxon>Rhizobiaceae</taxon>
        <taxon>Rhizobium/Agrobacterium group</taxon>
        <taxon>Agrobacterium</taxon>
        <taxon>Agrobacterium tumefaciens complex</taxon>
    </lineage>
</organism>
<dbReference type="RefSeq" id="WP_130932626.1">
    <property type="nucleotide sequence ID" value="NZ_CP039891.1"/>
</dbReference>
<protein>
    <submittedName>
        <fullName evidence="2">Uncharacterized protein</fullName>
    </submittedName>
</protein>
<evidence type="ECO:0000313" key="3">
    <source>
        <dbReference type="Proteomes" id="UP000298579"/>
    </source>
</evidence>
<reference evidence="2 3" key="1">
    <citation type="submission" date="2019-04" db="EMBL/GenBank/DDBJ databases">
        <title>Complete genome sequence of Agrobacterium tumefaciens CFBP5877.</title>
        <authorList>
            <person name="Huang Y.-Y."/>
            <person name="Chiang H.-Y."/>
            <person name="Chou L."/>
            <person name="Lai E.-M."/>
            <person name="Kuo C.-H."/>
        </authorList>
    </citation>
    <scope>NUCLEOTIDE SEQUENCE [LARGE SCALE GENOMIC DNA]</scope>
    <source>
        <strain evidence="2 3">CFBP5877</strain>
        <plasmid evidence="3">patcfbp5877b</plasmid>
    </source>
</reference>
<geneLocation type="plasmid" evidence="3">
    <name>patcfbp5877b</name>
</geneLocation>
<evidence type="ECO:0000256" key="1">
    <source>
        <dbReference type="SAM" id="SignalP"/>
    </source>
</evidence>